<evidence type="ECO:0000256" key="1">
    <source>
        <dbReference type="SAM" id="Phobius"/>
    </source>
</evidence>
<organism evidence="2">
    <name type="scientific">termite gut metagenome</name>
    <dbReference type="NCBI Taxonomy" id="433724"/>
    <lineage>
        <taxon>unclassified sequences</taxon>
        <taxon>metagenomes</taxon>
        <taxon>organismal metagenomes</taxon>
    </lineage>
</organism>
<sequence>MESVVHDINELLVSWGISGSFANGLDRGVLFAFMLLAAYLANVICSYFILPLITKLVQKTRVTWDDVIFD</sequence>
<keyword evidence="1" id="KW-1133">Transmembrane helix</keyword>
<name>A0A5J4QLX6_9ZZZZ</name>
<dbReference type="AlphaFoldDB" id="A0A5J4QLX6"/>
<dbReference type="EMBL" id="SNRY01003162">
    <property type="protein sequence ID" value="KAA6321978.1"/>
    <property type="molecule type" value="Genomic_DNA"/>
</dbReference>
<feature type="non-terminal residue" evidence="2">
    <location>
        <position position="70"/>
    </location>
</feature>
<keyword evidence="1" id="KW-0472">Membrane</keyword>
<accession>A0A5J4QLX6</accession>
<feature type="transmembrane region" description="Helical" evidence="1">
    <location>
        <begin position="29"/>
        <end position="50"/>
    </location>
</feature>
<proteinExistence type="predicted"/>
<comment type="caution">
    <text evidence="2">The sequence shown here is derived from an EMBL/GenBank/DDBJ whole genome shotgun (WGS) entry which is preliminary data.</text>
</comment>
<gene>
    <name evidence="2" type="ORF">EZS27_028431</name>
</gene>
<reference evidence="2" key="1">
    <citation type="submission" date="2019-03" db="EMBL/GenBank/DDBJ databases">
        <title>Single cell metagenomics reveals metabolic interactions within the superorganism composed of flagellate Streblomastix strix and complex community of Bacteroidetes bacteria on its surface.</title>
        <authorList>
            <person name="Treitli S.C."/>
            <person name="Kolisko M."/>
            <person name="Husnik F."/>
            <person name="Keeling P."/>
            <person name="Hampl V."/>
        </authorList>
    </citation>
    <scope>NUCLEOTIDE SEQUENCE</scope>
    <source>
        <strain evidence="2">STM</strain>
    </source>
</reference>
<evidence type="ECO:0000313" key="2">
    <source>
        <dbReference type="EMBL" id="KAA6321978.1"/>
    </source>
</evidence>
<keyword evidence="1" id="KW-0812">Transmembrane</keyword>
<protein>
    <submittedName>
        <fullName evidence="2">Uncharacterized protein</fullName>
    </submittedName>
</protein>